<dbReference type="Gene3D" id="1.10.10.660">
    <property type="entry name" value="conserved protein of unknown function from Enterococcus faecalis V583"/>
    <property type="match status" value="1"/>
</dbReference>
<gene>
    <name evidence="1" type="ORF">SAMN05421806_101173</name>
</gene>
<keyword evidence="2" id="KW-1185">Reference proteome</keyword>
<reference evidence="1 2" key="1">
    <citation type="submission" date="2016-10" db="EMBL/GenBank/DDBJ databases">
        <authorList>
            <person name="de Groot N.N."/>
        </authorList>
    </citation>
    <scope>NUCLEOTIDE SEQUENCE [LARGE SCALE GENOMIC DNA]</scope>
    <source>
        <strain evidence="1 2">CGMCC 4.5727</strain>
    </source>
</reference>
<sequence length="494" mass="51352">MSTLPEATSSAATASVAEGAELTPAAALFGGDLSVVNVGLAMFDADISAQGAKVSTLDWTPPGGGDLEAARALDVLERPDLAEKIEAANAEAVERIMAARPMLIGFGRALDVVPGMTPTTILHSGPPITWDRMNGPMKGAVTGAIVFEGLAKDLDEAAEVAASGRITFKPCHEADSVGSMAGVTSASMYVHIVKNETHGNVAYTNLSEQMAKILRMGANDQSVIDRLVWMRDVFGPMLKEAVEFTGPIDLRLLLSQALHMGDECHNRNGAGTLLLFQALAPGLLQSSFTTEQKKEVFDFVASSDYFSGPTWMAMAKAALDAANGVENSTVLTTMARNGVEFGIRVAGLPGQWFTGPAQKVVGPMFAGYKPEDSGLDIGDSAITETYGFGGFAMSAAPAIVALVGGTVAEALQYTRDMGEITTAANPNVTIPALDFQGLPTGIDVRKVIDTGILPIINTAIAHKDAGIGMIGAGITHPPAEAFTKAVTALADTLA</sequence>
<dbReference type="Proteomes" id="UP000199155">
    <property type="component" value="Unassembled WGS sequence"/>
</dbReference>
<dbReference type="EMBL" id="FNFF01000001">
    <property type="protein sequence ID" value="SDJ38979.1"/>
    <property type="molecule type" value="Genomic_DNA"/>
</dbReference>
<dbReference type="InterPro" id="IPR024033">
    <property type="entry name" value="OXTCase_su_AllG_h-dom"/>
</dbReference>
<evidence type="ECO:0008006" key="3">
    <source>
        <dbReference type="Google" id="ProtNLM"/>
    </source>
</evidence>
<dbReference type="Gene3D" id="3.90.1700.10">
    <property type="entry name" value="v583 domain like"/>
    <property type="match status" value="1"/>
</dbReference>
<protein>
    <recommendedName>
        <fullName evidence="3">DUF1116 domain-containing protein</fullName>
    </recommendedName>
</protein>
<dbReference type="AlphaFoldDB" id="A0A1G8TBM2"/>
<evidence type="ECO:0000313" key="2">
    <source>
        <dbReference type="Proteomes" id="UP000199155"/>
    </source>
</evidence>
<dbReference type="OrthoDB" id="6193532at2"/>
<proteinExistence type="predicted"/>
<dbReference type="RefSeq" id="WP_093606684.1">
    <property type="nucleotide sequence ID" value="NZ_FNFF01000001.1"/>
</dbReference>
<organism evidence="1 2">
    <name type="scientific">Streptomyces indicus</name>
    <dbReference type="NCBI Taxonomy" id="417292"/>
    <lineage>
        <taxon>Bacteria</taxon>
        <taxon>Bacillati</taxon>
        <taxon>Actinomycetota</taxon>
        <taxon>Actinomycetes</taxon>
        <taxon>Kitasatosporales</taxon>
        <taxon>Streptomycetaceae</taxon>
        <taxon>Streptomyces</taxon>
    </lineage>
</organism>
<accession>A0A1G8TBM2</accession>
<dbReference type="STRING" id="417292.SAMN05421806_101173"/>
<evidence type="ECO:0000313" key="1">
    <source>
        <dbReference type="EMBL" id="SDJ38979.1"/>
    </source>
</evidence>
<name>A0A1G8TBM2_9ACTN</name>
<dbReference type="Gene3D" id="3.90.1710.10">
    <property type="entry name" value="Enterococcus faecalis V583 domain"/>
    <property type="match status" value="1"/>
</dbReference>
<dbReference type="InterPro" id="IPR009499">
    <property type="entry name" value="AllG-like"/>
</dbReference>
<dbReference type="Pfam" id="PF06545">
    <property type="entry name" value="AllG"/>
    <property type="match status" value="1"/>
</dbReference>
<dbReference type="Gene3D" id="3.40.50.720">
    <property type="entry name" value="NAD(P)-binding Rossmann-like Domain"/>
    <property type="match status" value="1"/>
</dbReference>